<dbReference type="InterPro" id="IPR029063">
    <property type="entry name" value="SAM-dependent_MTases_sf"/>
</dbReference>
<dbReference type="AlphaFoldDB" id="A0AAN7GMU5"/>
<keyword evidence="2" id="KW-1185">Reference proteome</keyword>
<dbReference type="CDD" id="cd02440">
    <property type="entry name" value="AdoMet_MTases"/>
    <property type="match status" value="1"/>
</dbReference>
<sequence length="462" mass="51249">MALDITCFETLVPSRYITFTIPNPCRESSAHSLLRVAVLDSPHHLDGSSLVAAIVVPENREGDWIFCTESGHLQLLISNTPDVSRLILVGRDMFDECDGPLILHRGSTERKNPLEEIVGPLLLALSPKICFNDGIPEVPILKYEDGVIASLTLEKCTGVFVGEMLIEDVELENDDQKFEEREFRRRLRFKRMPNLVQTQVRIISKSDVQTDIGKARFSIDSQVLVHPYLPPMVASLRLVSLHIENQLCVRMRPKALCLGIGGGALVSFLNGQLGFDVLGVEIDEEVLRVAWQYFGLKKCSKTVHIISGDAIEIVKKLSDLSVKGNSVSSHCNATCNGYSFEDPFNVIMVDLDSGDVRNGSIAPPFDFMEKSVISALRSILCPSGIVVVNVIPSSSSFYSMLISEFREVFCDLYEIDIGNNENFILIATVASVDDYNVNHGNSFMEKLTSVIPCSYIDTIKKI</sequence>
<comment type="caution">
    <text evidence="1">The sequence shown here is derived from an EMBL/GenBank/DDBJ whole genome shotgun (WGS) entry which is preliminary data.</text>
</comment>
<reference evidence="1 2" key="1">
    <citation type="journal article" date="2023" name="Hortic Res">
        <title>Pangenome of water caltrop reveals structural variations and asymmetric subgenome divergence after allopolyploidization.</title>
        <authorList>
            <person name="Zhang X."/>
            <person name="Chen Y."/>
            <person name="Wang L."/>
            <person name="Yuan Y."/>
            <person name="Fang M."/>
            <person name="Shi L."/>
            <person name="Lu R."/>
            <person name="Comes H.P."/>
            <person name="Ma Y."/>
            <person name="Chen Y."/>
            <person name="Huang G."/>
            <person name="Zhou Y."/>
            <person name="Zheng Z."/>
            <person name="Qiu Y."/>
        </authorList>
    </citation>
    <scope>NUCLEOTIDE SEQUENCE [LARGE SCALE GENOMIC DNA]</scope>
    <source>
        <tissue evidence="1">Roots</tissue>
    </source>
</reference>
<evidence type="ECO:0008006" key="3">
    <source>
        <dbReference type="Google" id="ProtNLM"/>
    </source>
</evidence>
<dbReference type="SUPFAM" id="SSF53335">
    <property type="entry name" value="S-adenosyl-L-methionine-dependent methyltransferases"/>
    <property type="match status" value="1"/>
</dbReference>
<accession>A0AAN7GMU5</accession>
<proteinExistence type="predicted"/>
<protein>
    <recommendedName>
        <fullName evidence="3">Methyltransferase-like protein 13</fullName>
    </recommendedName>
</protein>
<evidence type="ECO:0000313" key="1">
    <source>
        <dbReference type="EMBL" id="KAK4747241.1"/>
    </source>
</evidence>
<gene>
    <name evidence="1" type="ORF">SAY87_026278</name>
</gene>
<organism evidence="1 2">
    <name type="scientific">Trapa incisa</name>
    <dbReference type="NCBI Taxonomy" id="236973"/>
    <lineage>
        <taxon>Eukaryota</taxon>
        <taxon>Viridiplantae</taxon>
        <taxon>Streptophyta</taxon>
        <taxon>Embryophyta</taxon>
        <taxon>Tracheophyta</taxon>
        <taxon>Spermatophyta</taxon>
        <taxon>Magnoliopsida</taxon>
        <taxon>eudicotyledons</taxon>
        <taxon>Gunneridae</taxon>
        <taxon>Pentapetalae</taxon>
        <taxon>rosids</taxon>
        <taxon>malvids</taxon>
        <taxon>Myrtales</taxon>
        <taxon>Lythraceae</taxon>
        <taxon>Trapa</taxon>
    </lineage>
</organism>
<dbReference type="Proteomes" id="UP001345219">
    <property type="component" value="Chromosome 20"/>
</dbReference>
<name>A0AAN7GMU5_9MYRT</name>
<dbReference type="EMBL" id="JAXIOK010000020">
    <property type="protein sequence ID" value="KAK4747241.1"/>
    <property type="molecule type" value="Genomic_DNA"/>
</dbReference>
<dbReference type="Gene3D" id="3.40.50.150">
    <property type="entry name" value="Vaccinia Virus protein VP39"/>
    <property type="match status" value="1"/>
</dbReference>
<evidence type="ECO:0000313" key="2">
    <source>
        <dbReference type="Proteomes" id="UP001345219"/>
    </source>
</evidence>